<evidence type="ECO:0000313" key="3">
    <source>
        <dbReference type="Proteomes" id="UP000302218"/>
    </source>
</evidence>
<dbReference type="KEGG" id="nvr:FEJ81_13850"/>
<dbReference type="AlphaFoldDB" id="A0A4P8WJG8"/>
<dbReference type="GeneID" id="40266377"/>
<feature type="transmembrane region" description="Helical" evidence="1">
    <location>
        <begin position="61"/>
        <end position="82"/>
    </location>
</feature>
<evidence type="ECO:0000313" key="2">
    <source>
        <dbReference type="EMBL" id="QCS43385.1"/>
    </source>
</evidence>
<feature type="transmembrane region" description="Helical" evidence="1">
    <location>
        <begin position="20"/>
        <end position="41"/>
    </location>
</feature>
<evidence type="ECO:0000256" key="1">
    <source>
        <dbReference type="SAM" id="Phobius"/>
    </source>
</evidence>
<accession>A0A4P8WJG8</accession>
<keyword evidence="1" id="KW-0472">Membrane</keyword>
<keyword evidence="1" id="KW-0812">Transmembrane</keyword>
<dbReference type="OrthoDB" id="204680at2157"/>
<dbReference type="Proteomes" id="UP000302218">
    <property type="component" value="Chromosome"/>
</dbReference>
<feature type="transmembrane region" description="Helical" evidence="1">
    <location>
        <begin position="111"/>
        <end position="132"/>
    </location>
</feature>
<proteinExistence type="predicted"/>
<dbReference type="EMBL" id="CP040330">
    <property type="protein sequence ID" value="QCS43385.1"/>
    <property type="molecule type" value="Genomic_DNA"/>
</dbReference>
<reference evidence="3" key="1">
    <citation type="submission" date="2019-05" db="EMBL/GenBank/DDBJ databases">
        <title>Genome sequence and methylation pattern of the halophilic Archaeon Natrinema versiforme BOL5-4.</title>
        <authorList>
            <person name="DasSarma P."/>
            <person name="Anton B.P."/>
            <person name="DasSarma S.L."/>
            <person name="Martinez F.L."/>
            <person name="Guzman D."/>
            <person name="Roberts R.J."/>
            <person name="DasSarma S."/>
        </authorList>
    </citation>
    <scope>NUCLEOTIDE SEQUENCE [LARGE SCALE GENOMIC DNA]</scope>
    <source>
        <strain evidence="3">BOL5-4</strain>
    </source>
</reference>
<dbReference type="RefSeq" id="WP_138245845.1">
    <property type="nucleotide sequence ID" value="NZ_CP040330.1"/>
</dbReference>
<feature type="transmembrane region" description="Helical" evidence="1">
    <location>
        <begin position="152"/>
        <end position="172"/>
    </location>
</feature>
<protein>
    <recommendedName>
        <fullName evidence="4">Histidine kinase</fullName>
    </recommendedName>
</protein>
<keyword evidence="1" id="KW-1133">Transmembrane helix</keyword>
<evidence type="ECO:0008006" key="4">
    <source>
        <dbReference type="Google" id="ProtNLM"/>
    </source>
</evidence>
<gene>
    <name evidence="2" type="ORF">FEJ81_13850</name>
</gene>
<organism evidence="2 3">
    <name type="scientific">Natrinema versiforme</name>
    <dbReference type="NCBI Taxonomy" id="88724"/>
    <lineage>
        <taxon>Archaea</taxon>
        <taxon>Methanobacteriati</taxon>
        <taxon>Methanobacteriota</taxon>
        <taxon>Stenosarchaea group</taxon>
        <taxon>Halobacteria</taxon>
        <taxon>Halobacteriales</taxon>
        <taxon>Natrialbaceae</taxon>
        <taxon>Natrinema</taxon>
    </lineage>
</organism>
<name>A0A4P8WJG8_9EURY</name>
<sequence length="181" mass="18372">MSSESNTVATTGLSGNTGWLVGGALGGAIGAVAFGIVMWLLDPDVLSAAIPSIYGLDPVSPVGWAVHVAHGVVLGIVFGVLVTRPPILGALRTDVETDALSRTGIVFRTTAAGFVFGLLVWTVLPLIVLPVWLDAVGGSGAEPLTTAAAGSLFGHLLFGTVLGAVFAVTVDLHDRTAETPF</sequence>